<dbReference type="CDD" id="cd16964">
    <property type="entry name" value="YqgF"/>
    <property type="match status" value="1"/>
</dbReference>
<dbReference type="InterPro" id="IPR012337">
    <property type="entry name" value="RNaseH-like_sf"/>
</dbReference>
<dbReference type="KEGG" id="fer:FNB15_16110"/>
<dbReference type="InterPro" id="IPR006641">
    <property type="entry name" value="YqgF/RNaseH-like_dom"/>
</dbReference>
<proteinExistence type="inferred from homology"/>
<evidence type="ECO:0000256" key="1">
    <source>
        <dbReference type="ARBA" id="ARBA00022490"/>
    </source>
</evidence>
<keyword evidence="1 5" id="KW-0963">Cytoplasm</keyword>
<dbReference type="Pfam" id="PF03652">
    <property type="entry name" value="RuvX"/>
    <property type="match status" value="1"/>
</dbReference>
<dbReference type="NCBIfam" id="TIGR00250">
    <property type="entry name" value="RNAse_H_YqgF"/>
    <property type="match status" value="1"/>
</dbReference>
<protein>
    <recommendedName>
        <fullName evidence="5">Putative pre-16S rRNA nuclease</fullName>
        <ecNumber evidence="5">3.1.-.-</ecNumber>
    </recommendedName>
</protein>
<evidence type="ECO:0000313" key="8">
    <source>
        <dbReference type="Proteomes" id="UP000317496"/>
    </source>
</evidence>
<keyword evidence="8" id="KW-1185">Reference proteome</keyword>
<sequence length="155" mass="16985">MFKPAEGPVRLQTGQRYLGLDLGTKTIGLALSDAGHRIASPYLTLARKKFGQDAGELQKIIAREGVAALVLGLPVNMDGTEGPRCQATRAFARNFAQLLPLPIALWDERMSTMAVQRMMTDEADLSRARRAELVDKLAASYILQAYLDWIGSQPV</sequence>
<comment type="subcellular location">
    <subcellularLocation>
        <location evidence="5">Cytoplasm</location>
    </subcellularLocation>
</comment>
<keyword evidence="2 5" id="KW-0690">Ribosome biogenesis</keyword>
<dbReference type="HAMAP" id="MF_00651">
    <property type="entry name" value="Nuclease_YqgF"/>
    <property type="match status" value="1"/>
</dbReference>
<comment type="similarity">
    <text evidence="5">Belongs to the YqgF HJR family.</text>
</comment>
<dbReference type="EMBL" id="CP041636">
    <property type="protein sequence ID" value="QDO98705.1"/>
    <property type="molecule type" value="Genomic_DNA"/>
</dbReference>
<dbReference type="GO" id="GO:0000967">
    <property type="term" value="P:rRNA 5'-end processing"/>
    <property type="evidence" value="ECO:0007669"/>
    <property type="project" value="UniProtKB-UniRule"/>
</dbReference>
<dbReference type="GO" id="GO:0004518">
    <property type="term" value="F:nuclease activity"/>
    <property type="evidence" value="ECO:0007669"/>
    <property type="project" value="UniProtKB-KW"/>
</dbReference>
<dbReference type="Proteomes" id="UP000317496">
    <property type="component" value="Chromosome"/>
</dbReference>
<feature type="domain" description="YqgF/RNase H-like" evidence="6">
    <location>
        <begin position="15"/>
        <end position="115"/>
    </location>
</feature>
<dbReference type="InterPro" id="IPR037027">
    <property type="entry name" value="YqgF/RNaseH-like_dom_sf"/>
</dbReference>
<dbReference type="InterPro" id="IPR005227">
    <property type="entry name" value="YqgF"/>
</dbReference>
<dbReference type="SMART" id="SM00732">
    <property type="entry name" value="YqgFc"/>
    <property type="match status" value="1"/>
</dbReference>
<keyword evidence="4 5" id="KW-0378">Hydrolase</keyword>
<evidence type="ECO:0000256" key="4">
    <source>
        <dbReference type="ARBA" id="ARBA00022801"/>
    </source>
</evidence>
<dbReference type="Gene3D" id="3.30.420.140">
    <property type="entry name" value="YqgF/RNase H-like domain"/>
    <property type="match status" value="1"/>
</dbReference>
<comment type="function">
    <text evidence="5">Could be a nuclease involved in processing of the 5'-end of pre-16S rRNA.</text>
</comment>
<dbReference type="EC" id="3.1.-.-" evidence="5"/>
<keyword evidence="3 5" id="KW-0540">Nuclease</keyword>
<dbReference type="OrthoDB" id="9796140at2"/>
<evidence type="ECO:0000256" key="5">
    <source>
        <dbReference type="HAMAP-Rule" id="MF_00651"/>
    </source>
</evidence>
<evidence type="ECO:0000313" key="7">
    <source>
        <dbReference type="EMBL" id="QDO98705.1"/>
    </source>
</evidence>
<dbReference type="GO" id="GO:0005829">
    <property type="term" value="C:cytosol"/>
    <property type="evidence" value="ECO:0007669"/>
    <property type="project" value="TreeGrafter"/>
</dbReference>
<dbReference type="PANTHER" id="PTHR33317">
    <property type="entry name" value="POLYNUCLEOTIDYL TRANSFERASE, RIBONUCLEASE H-LIKE SUPERFAMILY PROTEIN"/>
    <property type="match status" value="1"/>
</dbReference>
<accession>A0A516H4M4</accession>
<dbReference type="PANTHER" id="PTHR33317:SF4">
    <property type="entry name" value="POLYNUCLEOTIDYL TRANSFERASE, RIBONUCLEASE H-LIKE SUPERFAMILY PROTEIN"/>
    <property type="match status" value="1"/>
</dbReference>
<dbReference type="AlphaFoldDB" id="A0A516H4M4"/>
<reference evidence="7 8" key="1">
    <citation type="submission" date="2019-07" db="EMBL/GenBank/DDBJ databases">
        <title>Genome sequencing for Ferrovibrio sp. K5.</title>
        <authorList>
            <person name="Park S.-J."/>
        </authorList>
    </citation>
    <scope>NUCLEOTIDE SEQUENCE [LARGE SCALE GENOMIC DNA]</scope>
    <source>
        <strain evidence="7 8">K5</strain>
    </source>
</reference>
<organism evidence="7 8">
    <name type="scientific">Ferrovibrio terrae</name>
    <dbReference type="NCBI Taxonomy" id="2594003"/>
    <lineage>
        <taxon>Bacteria</taxon>
        <taxon>Pseudomonadati</taxon>
        <taxon>Pseudomonadota</taxon>
        <taxon>Alphaproteobacteria</taxon>
        <taxon>Rhodospirillales</taxon>
        <taxon>Rhodospirillaceae</taxon>
        <taxon>Ferrovibrio</taxon>
    </lineage>
</organism>
<evidence type="ECO:0000256" key="3">
    <source>
        <dbReference type="ARBA" id="ARBA00022722"/>
    </source>
</evidence>
<name>A0A516H4M4_9PROT</name>
<gene>
    <name evidence="7" type="primary">ruvX</name>
    <name evidence="7" type="ORF">FNB15_16110</name>
</gene>
<dbReference type="SUPFAM" id="SSF53098">
    <property type="entry name" value="Ribonuclease H-like"/>
    <property type="match status" value="1"/>
</dbReference>
<evidence type="ECO:0000259" key="6">
    <source>
        <dbReference type="SMART" id="SM00732"/>
    </source>
</evidence>
<dbReference type="GO" id="GO:0016788">
    <property type="term" value="F:hydrolase activity, acting on ester bonds"/>
    <property type="evidence" value="ECO:0007669"/>
    <property type="project" value="UniProtKB-UniRule"/>
</dbReference>
<evidence type="ECO:0000256" key="2">
    <source>
        <dbReference type="ARBA" id="ARBA00022517"/>
    </source>
</evidence>
<dbReference type="RefSeq" id="WP_144069686.1">
    <property type="nucleotide sequence ID" value="NZ_CP041636.1"/>
</dbReference>